<sequence>MEIVRRLCGFTCGIEVGYCVQHIVHSALSYFVEYWLTSNKGVAMRDRQFKFEVIWTLEQECEALIQDTWNAGNLSVPYKLERTFCTFTVMTRKSVESETVVLKCYFL</sequence>
<dbReference type="AlphaFoldDB" id="A0A9D3V6I3"/>
<evidence type="ECO:0000313" key="2">
    <source>
        <dbReference type="Proteomes" id="UP000828251"/>
    </source>
</evidence>
<name>A0A9D3V6I3_9ROSI</name>
<reference evidence="1 2" key="1">
    <citation type="journal article" date="2021" name="Plant Biotechnol. J.">
        <title>Multi-omics assisted identification of the key and species-specific regulatory components of drought-tolerant mechanisms in Gossypium stocksii.</title>
        <authorList>
            <person name="Yu D."/>
            <person name="Ke L."/>
            <person name="Zhang D."/>
            <person name="Wu Y."/>
            <person name="Sun Y."/>
            <person name="Mei J."/>
            <person name="Sun J."/>
            <person name="Sun Y."/>
        </authorList>
    </citation>
    <scope>NUCLEOTIDE SEQUENCE [LARGE SCALE GENOMIC DNA]</scope>
    <source>
        <strain evidence="2">cv. E1</strain>
        <tissue evidence="1">Leaf</tissue>
    </source>
</reference>
<accession>A0A9D3V6I3</accession>
<keyword evidence="2" id="KW-1185">Reference proteome</keyword>
<dbReference type="Proteomes" id="UP000828251">
    <property type="component" value="Unassembled WGS sequence"/>
</dbReference>
<proteinExistence type="predicted"/>
<gene>
    <name evidence="1" type="ORF">J1N35_024934</name>
</gene>
<dbReference type="EMBL" id="JAIQCV010000008">
    <property type="protein sequence ID" value="KAH1072606.1"/>
    <property type="molecule type" value="Genomic_DNA"/>
</dbReference>
<evidence type="ECO:0000313" key="1">
    <source>
        <dbReference type="EMBL" id="KAH1072606.1"/>
    </source>
</evidence>
<protein>
    <submittedName>
        <fullName evidence="1">Uncharacterized protein</fullName>
    </submittedName>
</protein>
<comment type="caution">
    <text evidence="1">The sequence shown here is derived from an EMBL/GenBank/DDBJ whole genome shotgun (WGS) entry which is preliminary data.</text>
</comment>
<organism evidence="1 2">
    <name type="scientific">Gossypium stocksii</name>
    <dbReference type="NCBI Taxonomy" id="47602"/>
    <lineage>
        <taxon>Eukaryota</taxon>
        <taxon>Viridiplantae</taxon>
        <taxon>Streptophyta</taxon>
        <taxon>Embryophyta</taxon>
        <taxon>Tracheophyta</taxon>
        <taxon>Spermatophyta</taxon>
        <taxon>Magnoliopsida</taxon>
        <taxon>eudicotyledons</taxon>
        <taxon>Gunneridae</taxon>
        <taxon>Pentapetalae</taxon>
        <taxon>rosids</taxon>
        <taxon>malvids</taxon>
        <taxon>Malvales</taxon>
        <taxon>Malvaceae</taxon>
        <taxon>Malvoideae</taxon>
        <taxon>Gossypium</taxon>
    </lineage>
</organism>